<dbReference type="InterPro" id="IPR012373">
    <property type="entry name" value="Ferrdict_sens_TM"/>
</dbReference>
<evidence type="ECO:0000313" key="4">
    <source>
        <dbReference type="EMBL" id="HEA22274.1"/>
    </source>
</evidence>
<keyword evidence="1" id="KW-0472">Membrane</keyword>
<dbReference type="PANTHER" id="PTHR30273">
    <property type="entry name" value="PERIPLASMIC SIGNAL SENSOR AND SIGMA FACTOR ACTIVATOR FECR-RELATED"/>
    <property type="match status" value="1"/>
</dbReference>
<dbReference type="Gene3D" id="3.55.50.30">
    <property type="match status" value="1"/>
</dbReference>
<comment type="caution">
    <text evidence="4">The sequence shown here is derived from an EMBL/GenBank/DDBJ whole genome shotgun (WGS) entry which is preliminary data.</text>
</comment>
<evidence type="ECO:0000259" key="2">
    <source>
        <dbReference type="Pfam" id="PF04773"/>
    </source>
</evidence>
<accession>A0A831QSF6</accession>
<dbReference type="Proteomes" id="UP000886191">
    <property type="component" value="Unassembled WGS sequence"/>
</dbReference>
<dbReference type="Gene3D" id="2.60.120.1440">
    <property type="match status" value="1"/>
</dbReference>
<feature type="domain" description="Protein FecR C-terminal" evidence="3">
    <location>
        <begin position="318"/>
        <end position="386"/>
    </location>
</feature>
<evidence type="ECO:0000259" key="3">
    <source>
        <dbReference type="Pfam" id="PF16344"/>
    </source>
</evidence>
<gene>
    <name evidence="4" type="ORF">ENH87_15330</name>
</gene>
<dbReference type="AlphaFoldDB" id="A0A831QSF6"/>
<name>A0A831QSF6_9FLAO</name>
<dbReference type="PANTHER" id="PTHR30273:SF2">
    <property type="entry name" value="PROTEIN FECR"/>
    <property type="match status" value="1"/>
</dbReference>
<organism evidence="4">
    <name type="scientific">Pricia antarctica</name>
    <dbReference type="NCBI Taxonomy" id="641691"/>
    <lineage>
        <taxon>Bacteria</taxon>
        <taxon>Pseudomonadati</taxon>
        <taxon>Bacteroidota</taxon>
        <taxon>Flavobacteriia</taxon>
        <taxon>Flavobacteriales</taxon>
        <taxon>Flavobacteriaceae</taxon>
        <taxon>Pricia</taxon>
    </lineage>
</organism>
<dbReference type="EMBL" id="DRGL01000054">
    <property type="protein sequence ID" value="HEA22274.1"/>
    <property type="molecule type" value="Genomic_DNA"/>
</dbReference>
<feature type="transmembrane region" description="Helical" evidence="1">
    <location>
        <begin position="83"/>
        <end position="103"/>
    </location>
</feature>
<dbReference type="Pfam" id="PF04773">
    <property type="entry name" value="FecR"/>
    <property type="match status" value="1"/>
</dbReference>
<dbReference type="InterPro" id="IPR006860">
    <property type="entry name" value="FecR"/>
</dbReference>
<reference evidence="4" key="1">
    <citation type="journal article" date="2020" name="mSystems">
        <title>Genome- and Community-Level Interaction Insights into Carbon Utilization and Element Cycling Functions of Hydrothermarchaeota in Hydrothermal Sediment.</title>
        <authorList>
            <person name="Zhou Z."/>
            <person name="Liu Y."/>
            <person name="Xu W."/>
            <person name="Pan J."/>
            <person name="Luo Z.H."/>
            <person name="Li M."/>
        </authorList>
    </citation>
    <scope>NUCLEOTIDE SEQUENCE [LARGE SCALE GENOMIC DNA]</scope>
    <source>
        <strain evidence="4">HyVt-345</strain>
    </source>
</reference>
<protein>
    <submittedName>
        <fullName evidence="4">DUF4974 domain-containing protein</fullName>
    </submittedName>
</protein>
<feature type="domain" description="FecR protein" evidence="2">
    <location>
        <begin position="174"/>
        <end position="269"/>
    </location>
</feature>
<keyword evidence="1" id="KW-0812">Transmembrane</keyword>
<evidence type="ECO:0000256" key="1">
    <source>
        <dbReference type="SAM" id="Phobius"/>
    </source>
</evidence>
<proteinExistence type="predicted"/>
<dbReference type="InterPro" id="IPR032508">
    <property type="entry name" value="FecR_C"/>
</dbReference>
<sequence>MISEIIIRKLSGHLTKEEESFFKKWLSENDENFLTFQRLKGLHQNNIELPDSSDFDSKEAWQLLLHSQAAYITFSRRKKYRKIFRYAAVCIGLVGCFLFYSSASDENRNVKIKSAATAVTLELGNGETQILSESNASSTSNHNDRLIYKKGVGVVDYSKNEREKDKSQEVLYNTIRIPNGKRFEVILSDGTVVKLNAGSSLKFPVTFIKGQNRVVNLIGEAFFDVKKDENSPFIVETETMDVRVLGTKFNLTSYSEDIFQSTVLVEGSVSLYKADTSYNKEKATILSPGFKADWNTAEDNLSIVQVDTDTYTGWVEGKLVLKKMNFSTIIQRLQRHYDVIITNEFKELNDRRFTATFQNETIQEVLDTFTVETPFDYTIKGNKIKISKKSIDKKSMLMMRLTND</sequence>
<dbReference type="GO" id="GO:0016989">
    <property type="term" value="F:sigma factor antagonist activity"/>
    <property type="evidence" value="ECO:0007669"/>
    <property type="project" value="TreeGrafter"/>
</dbReference>
<keyword evidence="1" id="KW-1133">Transmembrane helix</keyword>
<dbReference type="Pfam" id="PF16344">
    <property type="entry name" value="FecR_C"/>
    <property type="match status" value="1"/>
</dbReference>